<dbReference type="PANTHER" id="PTHR22916">
    <property type="entry name" value="GLYCOSYLTRANSFERASE"/>
    <property type="match status" value="1"/>
</dbReference>
<dbReference type="InterPro" id="IPR029044">
    <property type="entry name" value="Nucleotide-diphossugar_trans"/>
</dbReference>
<dbReference type="RefSeq" id="WP_150310971.1">
    <property type="nucleotide sequence ID" value="NZ_VMSO01000011.1"/>
</dbReference>
<dbReference type="AlphaFoldDB" id="A0A5M9I1P1"/>
<dbReference type="Proteomes" id="UP000322025">
    <property type="component" value="Unassembled WGS sequence"/>
</dbReference>
<evidence type="ECO:0000256" key="1">
    <source>
        <dbReference type="ARBA" id="ARBA00022676"/>
    </source>
</evidence>
<dbReference type="PANTHER" id="PTHR22916:SF51">
    <property type="entry name" value="GLYCOSYLTRANSFERASE EPSH-RELATED"/>
    <property type="match status" value="1"/>
</dbReference>
<comment type="caution">
    <text evidence="4">The sequence shown here is derived from an EMBL/GenBank/DDBJ whole genome shotgun (WGS) entry which is preliminary data.</text>
</comment>
<evidence type="ECO:0000313" key="4">
    <source>
        <dbReference type="EMBL" id="KAA8501145.1"/>
    </source>
</evidence>
<keyword evidence="2 4" id="KW-0808">Transferase</keyword>
<dbReference type="CDD" id="cd00761">
    <property type="entry name" value="Glyco_tranf_GTA_type"/>
    <property type="match status" value="1"/>
</dbReference>
<accession>A0A5M9I1P1</accession>
<dbReference type="GO" id="GO:0016757">
    <property type="term" value="F:glycosyltransferase activity"/>
    <property type="evidence" value="ECO:0007669"/>
    <property type="project" value="UniProtKB-KW"/>
</dbReference>
<feature type="domain" description="Glycosyltransferase 2-like" evidence="3">
    <location>
        <begin position="6"/>
        <end position="143"/>
    </location>
</feature>
<name>A0A5M9I1P1_9FIRM</name>
<reference evidence="4 5" key="1">
    <citation type="submission" date="2019-07" db="EMBL/GenBank/DDBJ databases">
        <authorList>
            <person name="Wongkuna S."/>
            <person name="Scaria J."/>
        </authorList>
    </citation>
    <scope>NUCLEOTIDE SEQUENCE [LARGE SCALE GENOMIC DNA]</scope>
    <source>
        <strain evidence="4 5">SW178</strain>
    </source>
</reference>
<keyword evidence="5" id="KW-1185">Reference proteome</keyword>
<keyword evidence="1" id="KW-0328">Glycosyltransferase</keyword>
<proteinExistence type="predicted"/>
<dbReference type="Pfam" id="PF00535">
    <property type="entry name" value="Glycos_transf_2"/>
    <property type="match status" value="1"/>
</dbReference>
<dbReference type="OrthoDB" id="1828915at2"/>
<dbReference type="InterPro" id="IPR001173">
    <property type="entry name" value="Glyco_trans_2-like"/>
</dbReference>
<dbReference type="Gene3D" id="3.90.550.10">
    <property type="entry name" value="Spore Coat Polysaccharide Biosynthesis Protein SpsA, Chain A"/>
    <property type="match status" value="1"/>
</dbReference>
<gene>
    <name evidence="4" type="ORF">FNY66_09555</name>
</gene>
<organism evidence="4 5">
    <name type="scientific">Mediterraneibacter catenae</name>
    <dbReference type="NCBI Taxonomy" id="2594882"/>
    <lineage>
        <taxon>Bacteria</taxon>
        <taxon>Bacillati</taxon>
        <taxon>Bacillota</taxon>
        <taxon>Clostridia</taxon>
        <taxon>Lachnospirales</taxon>
        <taxon>Lachnospiraceae</taxon>
        <taxon>Mediterraneibacter</taxon>
    </lineage>
</organism>
<dbReference type="SUPFAM" id="SSF53448">
    <property type="entry name" value="Nucleotide-diphospho-sugar transferases"/>
    <property type="match status" value="1"/>
</dbReference>
<protein>
    <submittedName>
        <fullName evidence="4">Glycosyltransferase family 2 protein</fullName>
    </submittedName>
</protein>
<evidence type="ECO:0000313" key="5">
    <source>
        <dbReference type="Proteomes" id="UP000322025"/>
    </source>
</evidence>
<sequence length="357" mass="41599">MESLVSVIIPIYNVADYMDAAIHSVCSQDYKNLEIILVDDGSEDGAGGKCDAWLGRDPRIRVIHKENGGLSSARNAGLDAAGGKYIYFLDGDDTIEEKLISTAVGYMEQGEDVVFFRYFLISSDGTKIPARYEAGRYTLDTDEKRARFLTDYILAGRLDWAAWDKLYRRELIEKYNLRFADNNIIFAEDLCFCLCYCTHAVNILSVDEFLYNYIQRPHSIMAEQSARLNAGRMNELAKQFWFFVNRYTDCNAVKERFPLIYFMIMDNVLTRARNTMTVSSFEFRKRVYADVRDRAFMRLWTGRFLKMKKELYTIYPESTAALKISFAAFLYDGNYILFRLRNKRALFFEKQKSKRKK</sequence>
<dbReference type="EMBL" id="VMSO01000011">
    <property type="protein sequence ID" value="KAA8501145.1"/>
    <property type="molecule type" value="Genomic_DNA"/>
</dbReference>
<evidence type="ECO:0000259" key="3">
    <source>
        <dbReference type="Pfam" id="PF00535"/>
    </source>
</evidence>
<evidence type="ECO:0000256" key="2">
    <source>
        <dbReference type="ARBA" id="ARBA00022679"/>
    </source>
</evidence>